<feature type="region of interest" description="Disordered" evidence="1">
    <location>
        <begin position="49"/>
        <end position="136"/>
    </location>
</feature>
<proteinExistence type="predicted"/>
<keyword evidence="3" id="KW-1185">Reference proteome</keyword>
<name>A0AB34ICU1_PRYPA</name>
<dbReference type="AlphaFoldDB" id="A0AB34ICU1"/>
<feature type="compositionally biased region" description="Basic residues" evidence="1">
    <location>
        <begin position="119"/>
        <end position="129"/>
    </location>
</feature>
<dbReference type="EMBL" id="JBGBPQ010000031">
    <property type="protein sequence ID" value="KAL1495638.1"/>
    <property type="molecule type" value="Genomic_DNA"/>
</dbReference>
<comment type="caution">
    <text evidence="2">The sequence shown here is derived from an EMBL/GenBank/DDBJ whole genome shotgun (WGS) entry which is preliminary data.</text>
</comment>
<evidence type="ECO:0000256" key="1">
    <source>
        <dbReference type="SAM" id="MobiDB-lite"/>
    </source>
</evidence>
<feature type="compositionally biased region" description="Basic and acidic residues" evidence="1">
    <location>
        <begin position="107"/>
        <end position="118"/>
    </location>
</feature>
<dbReference type="Proteomes" id="UP001515480">
    <property type="component" value="Unassembled WGS sequence"/>
</dbReference>
<gene>
    <name evidence="2" type="ORF">AB1Y20_016505</name>
</gene>
<reference evidence="2 3" key="1">
    <citation type="journal article" date="2024" name="Science">
        <title>Giant polyketide synthase enzymes in the biosynthesis of giant marine polyether toxins.</title>
        <authorList>
            <person name="Fallon T.R."/>
            <person name="Shende V.V."/>
            <person name="Wierzbicki I.H."/>
            <person name="Pendleton A.L."/>
            <person name="Watervoot N.F."/>
            <person name="Auber R.P."/>
            <person name="Gonzalez D.J."/>
            <person name="Wisecaver J.H."/>
            <person name="Moore B.S."/>
        </authorList>
    </citation>
    <scope>NUCLEOTIDE SEQUENCE [LARGE SCALE GENOMIC DNA]</scope>
    <source>
        <strain evidence="2 3">12B1</strain>
    </source>
</reference>
<organism evidence="2 3">
    <name type="scientific">Prymnesium parvum</name>
    <name type="common">Toxic golden alga</name>
    <dbReference type="NCBI Taxonomy" id="97485"/>
    <lineage>
        <taxon>Eukaryota</taxon>
        <taxon>Haptista</taxon>
        <taxon>Haptophyta</taxon>
        <taxon>Prymnesiophyceae</taxon>
        <taxon>Prymnesiales</taxon>
        <taxon>Prymnesiaceae</taxon>
        <taxon>Prymnesium</taxon>
    </lineage>
</organism>
<accession>A0AB34ICU1</accession>
<sequence length="136" mass="14386">MATCHSEATARGRPRVLATIASILASMASSRALPSSACSTAPWNSWQLRRDPHAAHAPSACTIGSASSAGKHEARAGACASTRNSHSASERNRSSCQRGGEAEEREAEGVRSAADERLGRRKYSRRRRALAGAAER</sequence>
<protein>
    <submittedName>
        <fullName evidence="2">Uncharacterized protein</fullName>
    </submittedName>
</protein>
<evidence type="ECO:0000313" key="2">
    <source>
        <dbReference type="EMBL" id="KAL1495638.1"/>
    </source>
</evidence>
<evidence type="ECO:0000313" key="3">
    <source>
        <dbReference type="Proteomes" id="UP001515480"/>
    </source>
</evidence>